<dbReference type="PROSITE" id="PS51077">
    <property type="entry name" value="HTH_ICLR"/>
    <property type="match status" value="1"/>
</dbReference>
<dbReference type="SMART" id="SM00346">
    <property type="entry name" value="HTH_ICLR"/>
    <property type="match status" value="1"/>
</dbReference>
<dbReference type="Pfam" id="PF09339">
    <property type="entry name" value="HTH_IclR"/>
    <property type="match status" value="1"/>
</dbReference>
<dbReference type="Gene3D" id="1.10.10.10">
    <property type="entry name" value="Winged helix-like DNA-binding domain superfamily/Winged helix DNA-binding domain"/>
    <property type="match status" value="1"/>
</dbReference>
<proteinExistence type="predicted"/>
<gene>
    <name evidence="6" type="ORF">M3M28_08785</name>
</gene>
<dbReference type="InterPro" id="IPR005471">
    <property type="entry name" value="Tscrpt_reg_IclR_N"/>
</dbReference>
<dbReference type="Gene3D" id="3.30.450.40">
    <property type="match status" value="1"/>
</dbReference>
<evidence type="ECO:0000259" key="5">
    <source>
        <dbReference type="PROSITE" id="PS51078"/>
    </source>
</evidence>
<dbReference type="Pfam" id="PF01614">
    <property type="entry name" value="IclR_C"/>
    <property type="match status" value="2"/>
</dbReference>
<feature type="domain" description="IclR-ED" evidence="5">
    <location>
        <begin position="78"/>
        <end position="277"/>
    </location>
</feature>
<dbReference type="InterPro" id="IPR029016">
    <property type="entry name" value="GAF-like_dom_sf"/>
</dbReference>
<dbReference type="PANTHER" id="PTHR30136">
    <property type="entry name" value="HELIX-TURN-HELIX TRANSCRIPTIONAL REGULATOR, ICLR FAMILY"/>
    <property type="match status" value="1"/>
</dbReference>
<evidence type="ECO:0000256" key="3">
    <source>
        <dbReference type="ARBA" id="ARBA00023163"/>
    </source>
</evidence>
<dbReference type="PANTHER" id="PTHR30136:SF35">
    <property type="entry name" value="HTH-TYPE TRANSCRIPTIONAL REGULATOR RV1719"/>
    <property type="match status" value="1"/>
</dbReference>
<protein>
    <submittedName>
        <fullName evidence="6">IclR family transcriptional regulator</fullName>
    </submittedName>
</protein>
<accession>A0ABY4MUP7</accession>
<keyword evidence="1" id="KW-0805">Transcription regulation</keyword>
<dbReference type="SUPFAM" id="SSF46785">
    <property type="entry name" value="Winged helix' DNA-binding domain"/>
    <property type="match status" value="1"/>
</dbReference>
<evidence type="ECO:0000256" key="1">
    <source>
        <dbReference type="ARBA" id="ARBA00023015"/>
    </source>
</evidence>
<dbReference type="InterPro" id="IPR050707">
    <property type="entry name" value="HTH_MetabolicPath_Reg"/>
</dbReference>
<reference evidence="6" key="1">
    <citation type="submission" date="2022-05" db="EMBL/GenBank/DDBJ databases">
        <title>Complete genome sequence of toluene-degrading Gulosibacter sediminis strain ACHW.36C.</title>
        <authorList>
            <person name="Wai A.C."/>
            <person name="Lai G.K."/>
            <person name="Griffin S.D."/>
            <person name="Leung F.C."/>
        </authorList>
    </citation>
    <scope>NUCLEOTIDE SEQUENCE [LARGE SCALE GENOMIC DNA]</scope>
    <source>
        <strain evidence="6">ACHW.36C</strain>
    </source>
</reference>
<dbReference type="EMBL" id="CP097160">
    <property type="protein sequence ID" value="UQN14148.1"/>
    <property type="molecule type" value="Genomic_DNA"/>
</dbReference>
<dbReference type="InterPro" id="IPR036390">
    <property type="entry name" value="WH_DNA-bd_sf"/>
</dbReference>
<evidence type="ECO:0000313" key="6">
    <source>
        <dbReference type="EMBL" id="UQN14148.1"/>
    </source>
</evidence>
<evidence type="ECO:0000259" key="4">
    <source>
        <dbReference type="PROSITE" id="PS51077"/>
    </source>
</evidence>
<dbReference type="InterPro" id="IPR014757">
    <property type="entry name" value="Tscrpt_reg_IclR_C"/>
</dbReference>
<dbReference type="SUPFAM" id="SSF55781">
    <property type="entry name" value="GAF domain-like"/>
    <property type="match status" value="1"/>
</dbReference>
<feature type="domain" description="HTH iclR-type" evidence="4">
    <location>
        <begin position="11"/>
        <end position="77"/>
    </location>
</feature>
<sequence length="282" mass="30406">MSTTTNTRRNSSGLARDLEILELLAGEDAQGEAGLGVTAIATATGRDKGAISRALATLGHFGFVERIEESRTYRLGPRIFAMASRSAETALTQRIRPALRQIALATGETSHLCVLRGGNVLTIASELSPHQIRTNGWEGVTTSAWRTPSGRVLLSDWDAASITRWYGEHGTDAPVLDDDPRAMYPILDEPTHERVLVRDLESLLAQVTLIRQQGFALSDEELESGVVAASAPIRDFTGHVIAAINVSGPRSRMASRLHQLGVYVAESADRLSTHLGFTPSAN</sequence>
<keyword evidence="2" id="KW-0238">DNA-binding</keyword>
<organism evidence="6">
    <name type="scientific">Gulosibacter sediminis</name>
    <dbReference type="NCBI Taxonomy" id="1729695"/>
    <lineage>
        <taxon>Bacteria</taxon>
        <taxon>Bacillati</taxon>
        <taxon>Actinomycetota</taxon>
        <taxon>Actinomycetes</taxon>
        <taxon>Micrococcales</taxon>
        <taxon>Microbacteriaceae</taxon>
        <taxon>Gulosibacter</taxon>
    </lineage>
</organism>
<dbReference type="InterPro" id="IPR036388">
    <property type="entry name" value="WH-like_DNA-bd_sf"/>
</dbReference>
<dbReference type="PROSITE" id="PS51078">
    <property type="entry name" value="ICLR_ED"/>
    <property type="match status" value="1"/>
</dbReference>
<evidence type="ECO:0000256" key="2">
    <source>
        <dbReference type="ARBA" id="ARBA00023125"/>
    </source>
</evidence>
<name>A0ABY4MUP7_9MICO</name>
<keyword evidence="3" id="KW-0804">Transcription</keyword>